<keyword evidence="5 10" id="KW-0853">WD repeat</keyword>
<dbReference type="GO" id="GO:0031080">
    <property type="term" value="C:nuclear pore outer ring"/>
    <property type="evidence" value="ECO:0007669"/>
    <property type="project" value="TreeGrafter"/>
</dbReference>
<dbReference type="PANTHER" id="PTHR11024:SF3">
    <property type="entry name" value="NUCLEOPORIN SEH1"/>
    <property type="match status" value="1"/>
</dbReference>
<evidence type="ECO:0000256" key="10">
    <source>
        <dbReference type="PROSITE-ProRule" id="PRU00221"/>
    </source>
</evidence>
<evidence type="ECO:0000256" key="5">
    <source>
        <dbReference type="ARBA" id="ARBA00022574"/>
    </source>
</evidence>
<evidence type="ECO:0000313" key="12">
    <source>
        <dbReference type="WBParaSite" id="jg13921"/>
    </source>
</evidence>
<dbReference type="InterPro" id="IPR015943">
    <property type="entry name" value="WD40/YVTN_repeat-like_dom_sf"/>
</dbReference>
<evidence type="ECO:0000256" key="2">
    <source>
        <dbReference type="ARBA" id="ARBA00004371"/>
    </source>
</evidence>
<keyword evidence="7" id="KW-0653">Protein transport</keyword>
<dbReference type="InterPro" id="IPR036322">
    <property type="entry name" value="WD40_repeat_dom_sf"/>
</dbReference>
<dbReference type="Proteomes" id="UP000887574">
    <property type="component" value="Unplaced"/>
</dbReference>
<keyword evidence="6" id="KW-0677">Repeat</keyword>
<dbReference type="GO" id="GO:0015031">
    <property type="term" value="P:protein transport"/>
    <property type="evidence" value="ECO:0007669"/>
    <property type="project" value="UniProtKB-KW"/>
</dbReference>
<dbReference type="WBParaSite" id="jg13921">
    <property type="protein sequence ID" value="jg13921"/>
    <property type="gene ID" value="jg13921"/>
</dbReference>
<dbReference type="PROSITE" id="PS50082">
    <property type="entry name" value="WD_REPEATS_2"/>
    <property type="match status" value="1"/>
</dbReference>
<feature type="repeat" description="WD" evidence="10">
    <location>
        <begin position="11"/>
        <end position="43"/>
    </location>
</feature>
<dbReference type="GO" id="GO:0005764">
    <property type="term" value="C:lysosome"/>
    <property type="evidence" value="ECO:0007669"/>
    <property type="project" value="UniProtKB-SubCell"/>
</dbReference>
<dbReference type="InterPro" id="IPR037363">
    <property type="entry name" value="Sec13/Seh1_fam"/>
</dbReference>
<evidence type="ECO:0000256" key="4">
    <source>
        <dbReference type="ARBA" id="ARBA00022448"/>
    </source>
</evidence>
<dbReference type="GO" id="GO:1904263">
    <property type="term" value="P:positive regulation of TORC1 signaling"/>
    <property type="evidence" value="ECO:0007669"/>
    <property type="project" value="TreeGrafter"/>
</dbReference>
<protein>
    <submittedName>
        <fullName evidence="12">Nucleoporin SEH1</fullName>
    </submittedName>
</protein>
<evidence type="ECO:0000256" key="8">
    <source>
        <dbReference type="ARBA" id="ARBA00023228"/>
    </source>
</evidence>
<evidence type="ECO:0000313" key="11">
    <source>
        <dbReference type="Proteomes" id="UP000887574"/>
    </source>
</evidence>
<dbReference type="Gene3D" id="2.130.10.10">
    <property type="entry name" value="YVTN repeat-like/Quinoprotein amine dehydrogenase"/>
    <property type="match status" value="1"/>
</dbReference>
<accession>A0A915CZG1</accession>
<dbReference type="SMART" id="SM00320">
    <property type="entry name" value="WD40"/>
    <property type="match status" value="3"/>
</dbReference>
<comment type="subcellular location">
    <subcellularLocation>
        <location evidence="2">Lysosome</location>
    </subcellularLocation>
    <subcellularLocation>
        <location evidence="1">Nucleus envelope</location>
    </subcellularLocation>
</comment>
<keyword evidence="9" id="KW-0539">Nucleus</keyword>
<dbReference type="GO" id="GO:0034198">
    <property type="term" value="P:cellular response to amino acid starvation"/>
    <property type="evidence" value="ECO:0007669"/>
    <property type="project" value="TreeGrafter"/>
</dbReference>
<keyword evidence="4" id="KW-0813">Transport</keyword>
<evidence type="ECO:0000256" key="1">
    <source>
        <dbReference type="ARBA" id="ARBA00004259"/>
    </source>
</evidence>
<dbReference type="GO" id="GO:0035859">
    <property type="term" value="C:Seh1-associated complex"/>
    <property type="evidence" value="ECO:0007669"/>
    <property type="project" value="TreeGrafter"/>
</dbReference>
<dbReference type="GO" id="GO:0005198">
    <property type="term" value="F:structural molecule activity"/>
    <property type="evidence" value="ECO:0007669"/>
    <property type="project" value="InterPro"/>
</dbReference>
<dbReference type="PANTHER" id="PTHR11024">
    <property type="entry name" value="NUCLEAR PORE COMPLEX PROTEIN SEC13 / SEH1 FAMILY MEMBER"/>
    <property type="match status" value="1"/>
</dbReference>
<dbReference type="InterPro" id="IPR001680">
    <property type="entry name" value="WD40_rpt"/>
</dbReference>
<comment type="similarity">
    <text evidence="3">Belongs to the WD repeat SEC13 family.</text>
</comment>
<dbReference type="Pfam" id="PF00400">
    <property type="entry name" value="WD40"/>
    <property type="match status" value="1"/>
</dbReference>
<evidence type="ECO:0000256" key="3">
    <source>
        <dbReference type="ARBA" id="ARBA00010102"/>
    </source>
</evidence>
<evidence type="ECO:0000256" key="6">
    <source>
        <dbReference type="ARBA" id="ARBA00022737"/>
    </source>
</evidence>
<keyword evidence="11" id="KW-1185">Reference proteome</keyword>
<reference evidence="12" key="1">
    <citation type="submission" date="2022-11" db="UniProtKB">
        <authorList>
            <consortium name="WormBaseParasite"/>
        </authorList>
    </citation>
    <scope>IDENTIFICATION</scope>
</reference>
<proteinExistence type="inferred from homology"/>
<evidence type="ECO:0000256" key="9">
    <source>
        <dbReference type="ARBA" id="ARBA00023242"/>
    </source>
</evidence>
<keyword evidence="8" id="KW-0458">Lysosome</keyword>
<evidence type="ECO:0000256" key="7">
    <source>
        <dbReference type="ARBA" id="ARBA00022927"/>
    </source>
</evidence>
<name>A0A915CZG1_9BILA</name>
<sequence>MMPFDIQRFPSCEHLDTIHHVEFDFYGKRVATVSSDKVVCIWDKASNGSGWVKTAWWKKHGGAVWKLDATDSSEHISQTGVHIGRTDSSNGWVRRAVLSESSASITDIQFCPHYLGLRLAGCTSSGKIIVWEAEDIMDLENWNMTFSFEVNDSSYRLSSLTWSTNRFNMPLIIASSDDADAAPTAKVSVVKFYNNMSAYKVTKDKFEFEEQVNFVSFGPSIGLTYHKLAIAVGPAIYIYNLQVQNEDNESSSSRNNHATDQEFSTKTFVKLENGNSQAVRLSWNILGDVISAVHADGTVRLWKYAFSNKWVLVSVINPPEEVDKGKDDSGNEEA</sequence>
<dbReference type="SUPFAM" id="SSF50978">
    <property type="entry name" value="WD40 repeat-like"/>
    <property type="match status" value="1"/>
</dbReference>
<dbReference type="AlphaFoldDB" id="A0A915CZG1"/>
<organism evidence="11 12">
    <name type="scientific">Ditylenchus dipsaci</name>
    <dbReference type="NCBI Taxonomy" id="166011"/>
    <lineage>
        <taxon>Eukaryota</taxon>
        <taxon>Metazoa</taxon>
        <taxon>Ecdysozoa</taxon>
        <taxon>Nematoda</taxon>
        <taxon>Chromadorea</taxon>
        <taxon>Rhabditida</taxon>
        <taxon>Tylenchina</taxon>
        <taxon>Tylenchomorpha</taxon>
        <taxon>Sphaerularioidea</taxon>
        <taxon>Anguinidae</taxon>
        <taxon>Anguininae</taxon>
        <taxon>Ditylenchus</taxon>
    </lineage>
</organism>